<feature type="signal peptide" evidence="11">
    <location>
        <begin position="1"/>
        <end position="22"/>
    </location>
</feature>
<keyword evidence="3 10" id="KW-0217">Developmental protein</keyword>
<keyword evidence="7" id="KW-1015">Disulfide bond</keyword>
<dbReference type="InterPro" id="IPR021869">
    <property type="entry name" value="RNase_Zc3h12_NYN"/>
</dbReference>
<dbReference type="InterPro" id="IPR005817">
    <property type="entry name" value="Wnt"/>
</dbReference>
<dbReference type="GO" id="GO:0060070">
    <property type="term" value="P:canonical Wnt signaling pathway"/>
    <property type="evidence" value="ECO:0007669"/>
    <property type="project" value="TreeGrafter"/>
</dbReference>
<proteinExistence type="inferred from homology"/>
<evidence type="ECO:0000256" key="7">
    <source>
        <dbReference type="ARBA" id="ARBA00023157"/>
    </source>
</evidence>
<dbReference type="EMBL" id="CAJQZP010000898">
    <property type="protein sequence ID" value="CAG4995029.1"/>
    <property type="molecule type" value="Genomic_DNA"/>
</dbReference>
<keyword evidence="5" id="KW-0272">Extracellular matrix</keyword>
<dbReference type="GO" id="GO:0030182">
    <property type="term" value="P:neuron differentiation"/>
    <property type="evidence" value="ECO:0007669"/>
    <property type="project" value="TreeGrafter"/>
</dbReference>
<keyword evidence="6 10" id="KW-0879">Wnt signaling pathway</keyword>
<keyword evidence="8" id="KW-0325">Glycoprotein</keyword>
<dbReference type="Pfam" id="PF00110">
    <property type="entry name" value="wnt"/>
    <property type="match status" value="1"/>
</dbReference>
<dbReference type="Proteomes" id="UP000691718">
    <property type="component" value="Unassembled WGS sequence"/>
</dbReference>
<keyword evidence="9" id="KW-0449">Lipoprotein</keyword>
<dbReference type="PROSITE" id="PS00246">
    <property type="entry name" value="WNT1"/>
    <property type="match status" value="1"/>
</dbReference>
<feature type="chain" id="PRO_5035717987" description="Protein Wnt" evidence="11">
    <location>
        <begin position="23"/>
        <end position="827"/>
    </location>
</feature>
<dbReference type="AlphaFoldDB" id="A0A8S3X1L3"/>
<evidence type="ECO:0000259" key="12">
    <source>
        <dbReference type="Pfam" id="PF11977"/>
    </source>
</evidence>
<evidence type="ECO:0000256" key="1">
    <source>
        <dbReference type="ARBA" id="ARBA00004498"/>
    </source>
</evidence>
<evidence type="ECO:0000256" key="5">
    <source>
        <dbReference type="ARBA" id="ARBA00022530"/>
    </source>
</evidence>
<dbReference type="InterPro" id="IPR018161">
    <property type="entry name" value="Wnt_CS"/>
</dbReference>
<feature type="domain" description="RNase NYN" evidence="12">
    <location>
        <begin position="672"/>
        <end position="822"/>
    </location>
</feature>
<dbReference type="FunFam" id="3.40.50.11980:FF:000001">
    <property type="entry name" value="ZC3H12A isoform 1"/>
    <property type="match status" value="1"/>
</dbReference>
<dbReference type="Pfam" id="PF11977">
    <property type="entry name" value="RNase_Zc3h12a"/>
    <property type="match status" value="1"/>
</dbReference>
<evidence type="ECO:0000256" key="3">
    <source>
        <dbReference type="ARBA" id="ARBA00022473"/>
    </source>
</evidence>
<evidence type="ECO:0000256" key="9">
    <source>
        <dbReference type="ARBA" id="ARBA00023288"/>
    </source>
</evidence>
<keyword evidence="11" id="KW-0732">Signal</keyword>
<dbReference type="PANTHER" id="PTHR12027">
    <property type="entry name" value="WNT RELATED"/>
    <property type="match status" value="1"/>
</dbReference>
<evidence type="ECO:0000313" key="14">
    <source>
        <dbReference type="Proteomes" id="UP000691718"/>
    </source>
</evidence>
<protein>
    <recommendedName>
        <fullName evidence="10">Protein Wnt</fullName>
    </recommendedName>
</protein>
<gene>
    <name evidence="13" type="ORF">PAPOLLO_LOCUS12735</name>
</gene>
<organism evidence="13 14">
    <name type="scientific">Parnassius apollo</name>
    <name type="common">Apollo butterfly</name>
    <name type="synonym">Papilio apollo</name>
    <dbReference type="NCBI Taxonomy" id="110799"/>
    <lineage>
        <taxon>Eukaryota</taxon>
        <taxon>Metazoa</taxon>
        <taxon>Ecdysozoa</taxon>
        <taxon>Arthropoda</taxon>
        <taxon>Hexapoda</taxon>
        <taxon>Insecta</taxon>
        <taxon>Pterygota</taxon>
        <taxon>Neoptera</taxon>
        <taxon>Endopterygota</taxon>
        <taxon>Lepidoptera</taxon>
        <taxon>Glossata</taxon>
        <taxon>Ditrysia</taxon>
        <taxon>Papilionoidea</taxon>
        <taxon>Papilionidae</taxon>
        <taxon>Parnassiinae</taxon>
        <taxon>Parnassini</taxon>
        <taxon>Parnassius</taxon>
        <taxon>Parnassius</taxon>
    </lineage>
</organism>
<evidence type="ECO:0000313" key="13">
    <source>
        <dbReference type="EMBL" id="CAG4995029.1"/>
    </source>
</evidence>
<dbReference type="OrthoDB" id="5945655at2759"/>
<dbReference type="CDD" id="cd18719">
    <property type="entry name" value="PIN_Zc3h12a-N4BP1-like"/>
    <property type="match status" value="1"/>
</dbReference>
<comment type="function">
    <text evidence="10">Ligand for members of the frizzled family of seven transmembrane receptors.</text>
</comment>
<evidence type="ECO:0000256" key="10">
    <source>
        <dbReference type="RuleBase" id="RU003500"/>
    </source>
</evidence>
<keyword evidence="4" id="KW-0964">Secreted</keyword>
<evidence type="ECO:0000256" key="4">
    <source>
        <dbReference type="ARBA" id="ARBA00022525"/>
    </source>
</evidence>
<dbReference type="SMART" id="SM00097">
    <property type="entry name" value="WNT1"/>
    <property type="match status" value="1"/>
</dbReference>
<evidence type="ECO:0000256" key="8">
    <source>
        <dbReference type="ARBA" id="ARBA00023180"/>
    </source>
</evidence>
<sequence length="827" mass="92906">MACSSVFRFLILLTALVWLLAAGGTPRKRREPWTNGSWFNMGLLEFEEWSNQPDLFSDKSRMCSKLRGLTPGQRRVCRRHKDHMPAVGAGARQGITECQYQFKSRRWNCTVTGDETVFGPLTLIASRETAFTNAITSAGVSLAISRACRDGRLASCGCSRAGRPKNLHEDWVWGGCGDNLQYGYKFTEGFVDIRERERKVKRGSREQGRQLMNRHNNEAGRRAVIKKSRVTCKCHGVSGSCSLITCWQQLPSFREIGDYLRDKYEGATEVKVSRRGKLRLNNPHYSLPTAHDLVYLEESPNYCVKNETLGSLGTTGRECNRTSAGMDGCSLMCCGRGYNTKKMVIRERFSKTSLVDKGKEDSNSKHRMNAQKLSIKKKKYKRKTLNSVQKVLDQLKNENISGNNSISSISSGHISVIDLDATINSPIKSNPNVNQQNNNSVVICDDDELITNTRPCGTINSQLKSPIHCSTPLRKTSIFKESLGNNLNNSNCSTTQNLNNQIVNLTKEINRDSYVTIDLTEDSNMLTSCSKNNNTVIDLVNTSEGKDLMLTSVSNTSLSVSGDSDVTVLNVGHGKNQPSKQMRKFAKGISKLDSIEKGKLLKLITETVFTGCNINNNRSKISLGVKEQNNIATETVEDTYIKEVILGQVNSRNSIGSNIYNPERDIKNQTGLRMVVIDGSNVAMQHRMGREFSVKGLKICIDYFLRRGHVVKAFVPRFRCKFGKSTEPRLLDKLERQGLVVYTPSREIQGKMVTSYDDRYIVQCAAEFDGVIVSGDNYRDLLLENPRWRFVIENRLLQFTWVGDMIMFPKDPLGRSGPTLDQFLRHT</sequence>
<dbReference type="CDD" id="cd19337">
    <property type="entry name" value="Wnt_Wnt5"/>
    <property type="match status" value="1"/>
</dbReference>
<dbReference type="GO" id="GO:0045165">
    <property type="term" value="P:cell fate commitment"/>
    <property type="evidence" value="ECO:0007669"/>
    <property type="project" value="TreeGrafter"/>
</dbReference>
<evidence type="ECO:0000256" key="11">
    <source>
        <dbReference type="SAM" id="SignalP"/>
    </source>
</evidence>
<comment type="subcellular location">
    <subcellularLocation>
        <location evidence="1 10">Secreted</location>
        <location evidence="1 10">Extracellular space</location>
        <location evidence="1 10">Extracellular matrix</location>
    </subcellularLocation>
</comment>
<keyword evidence="14" id="KW-1185">Reference proteome</keyword>
<evidence type="ECO:0000256" key="2">
    <source>
        <dbReference type="ARBA" id="ARBA00005683"/>
    </source>
</evidence>
<dbReference type="PANTHER" id="PTHR12027:SF77">
    <property type="entry name" value="PROTEIN WNT-5"/>
    <property type="match status" value="1"/>
</dbReference>
<comment type="caution">
    <text evidence="13">The sequence shown here is derived from an EMBL/GenBank/DDBJ whole genome shotgun (WGS) entry which is preliminary data.</text>
</comment>
<dbReference type="GO" id="GO:0005125">
    <property type="term" value="F:cytokine activity"/>
    <property type="evidence" value="ECO:0007669"/>
    <property type="project" value="TreeGrafter"/>
</dbReference>
<reference evidence="13" key="1">
    <citation type="submission" date="2021-04" db="EMBL/GenBank/DDBJ databases">
        <authorList>
            <person name="Tunstrom K."/>
        </authorList>
    </citation>
    <scope>NUCLEOTIDE SEQUENCE</scope>
</reference>
<evidence type="ECO:0000256" key="6">
    <source>
        <dbReference type="ARBA" id="ARBA00022687"/>
    </source>
</evidence>
<accession>A0A8S3X1L3</accession>
<comment type="similarity">
    <text evidence="2 10">Belongs to the Wnt family.</text>
</comment>
<dbReference type="GO" id="GO:0005615">
    <property type="term" value="C:extracellular space"/>
    <property type="evidence" value="ECO:0007669"/>
    <property type="project" value="TreeGrafter"/>
</dbReference>
<name>A0A8S3X1L3_PARAO</name>
<dbReference type="GO" id="GO:0005109">
    <property type="term" value="F:frizzled binding"/>
    <property type="evidence" value="ECO:0007669"/>
    <property type="project" value="TreeGrafter"/>
</dbReference>